<reference evidence="1 2" key="1">
    <citation type="submission" date="2019-06" db="EMBL/GenBank/DDBJ databases">
        <title>Sequencing the genomes of 1000 actinobacteria strains.</title>
        <authorList>
            <person name="Klenk H.-P."/>
        </authorList>
    </citation>
    <scope>NUCLEOTIDE SEQUENCE [LARGE SCALE GENOMIC DNA]</scope>
    <source>
        <strain evidence="1 2">DSM 46699</strain>
    </source>
</reference>
<evidence type="ECO:0000313" key="1">
    <source>
        <dbReference type="EMBL" id="TWF92396.1"/>
    </source>
</evidence>
<keyword evidence="2" id="KW-1185">Reference proteome</keyword>
<proteinExistence type="predicted"/>
<sequence>MADALVFHFDDGTERQIRDLWKRLDEAGIPGAGTRPGVTLAAAGSIPPAARKALRGELELLSVPDLWLHILGTLPGEERPLLLSAVVDTELLAVHSAVHDVLAGKVKNPSAYYFPGAWIPCCVLARGLDTDQLATAFGALLPSEPVRAAVRDIAVLDTRTGESDTLLKVK</sequence>
<organism evidence="1 2">
    <name type="scientific">Saccharopolyspora dendranthemae</name>
    <dbReference type="NCBI Taxonomy" id="1181886"/>
    <lineage>
        <taxon>Bacteria</taxon>
        <taxon>Bacillati</taxon>
        <taxon>Actinomycetota</taxon>
        <taxon>Actinomycetes</taxon>
        <taxon>Pseudonocardiales</taxon>
        <taxon>Pseudonocardiaceae</taxon>
        <taxon>Saccharopolyspora</taxon>
    </lineage>
</organism>
<comment type="caution">
    <text evidence="1">The sequence shown here is derived from an EMBL/GenBank/DDBJ whole genome shotgun (WGS) entry which is preliminary data.</text>
</comment>
<dbReference type="Proteomes" id="UP000316184">
    <property type="component" value="Unassembled WGS sequence"/>
</dbReference>
<dbReference type="PANTHER" id="PTHR36039">
    <property type="match status" value="1"/>
</dbReference>
<evidence type="ECO:0008006" key="3">
    <source>
        <dbReference type="Google" id="ProtNLM"/>
    </source>
</evidence>
<protein>
    <recommendedName>
        <fullName evidence="3">2'-5' RNA ligase superfamily protein</fullName>
    </recommendedName>
</protein>
<gene>
    <name evidence="1" type="ORF">FHU35_1736</name>
</gene>
<dbReference type="AlphaFoldDB" id="A0A561TZ52"/>
<dbReference type="EMBL" id="VIWX01000007">
    <property type="protein sequence ID" value="TWF92396.1"/>
    <property type="molecule type" value="Genomic_DNA"/>
</dbReference>
<dbReference type="OrthoDB" id="3397424at2"/>
<dbReference type="PANTHER" id="PTHR36039:SF2">
    <property type="entry name" value="RNA LIGASE_CYCLIC NUCLEOTIDE PHOSPHODIESTERASE FAMILY PROTEIN"/>
    <property type="match status" value="1"/>
</dbReference>
<accession>A0A561TZ52</accession>
<evidence type="ECO:0000313" key="2">
    <source>
        <dbReference type="Proteomes" id="UP000316184"/>
    </source>
</evidence>
<dbReference type="RefSeq" id="WP_145744803.1">
    <property type="nucleotide sequence ID" value="NZ_VIWX01000007.1"/>
</dbReference>
<name>A0A561TZ52_9PSEU</name>